<evidence type="ECO:0000256" key="7">
    <source>
        <dbReference type="RuleBase" id="RU361194"/>
    </source>
</evidence>
<dbReference type="Proteomes" id="UP001158576">
    <property type="component" value="Chromosome 2"/>
</dbReference>
<dbReference type="SUPFAM" id="SSF46689">
    <property type="entry name" value="Homeodomain-like"/>
    <property type="match status" value="1"/>
</dbReference>
<dbReference type="PANTHER" id="PTHR11636">
    <property type="entry name" value="POU DOMAIN"/>
    <property type="match status" value="1"/>
</dbReference>
<dbReference type="PROSITE" id="PS51179">
    <property type="entry name" value="POU_3"/>
    <property type="match status" value="1"/>
</dbReference>
<feature type="compositionally biased region" description="Low complexity" evidence="8">
    <location>
        <begin position="169"/>
        <end position="187"/>
    </location>
</feature>
<dbReference type="EMBL" id="OU015567">
    <property type="protein sequence ID" value="CAG5111624.1"/>
    <property type="molecule type" value="Genomic_DNA"/>
</dbReference>
<dbReference type="Gene3D" id="1.10.260.40">
    <property type="entry name" value="lambda repressor-like DNA-binding domains"/>
    <property type="match status" value="1"/>
</dbReference>
<dbReference type="SMART" id="SM00389">
    <property type="entry name" value="HOX"/>
    <property type="match status" value="1"/>
</dbReference>
<dbReference type="PANTHER" id="PTHR11636:SF76">
    <property type="entry name" value="PROTEIN NUBBIN"/>
    <property type="match status" value="1"/>
</dbReference>
<comment type="similarity">
    <text evidence="7">Belongs to the POU transcription factor family.</text>
</comment>
<dbReference type="InterPro" id="IPR010982">
    <property type="entry name" value="Lambda_DNA-bd_dom_sf"/>
</dbReference>
<evidence type="ECO:0000256" key="2">
    <source>
        <dbReference type="ARBA" id="ARBA00023125"/>
    </source>
</evidence>
<comment type="subcellular location">
    <subcellularLocation>
        <location evidence="1 5 6">Nucleus</location>
    </subcellularLocation>
</comment>
<organism evidence="11 12">
    <name type="scientific">Oikopleura dioica</name>
    <name type="common">Tunicate</name>
    <dbReference type="NCBI Taxonomy" id="34765"/>
    <lineage>
        <taxon>Eukaryota</taxon>
        <taxon>Metazoa</taxon>
        <taxon>Chordata</taxon>
        <taxon>Tunicata</taxon>
        <taxon>Appendicularia</taxon>
        <taxon>Copelata</taxon>
        <taxon>Oikopleuridae</taxon>
        <taxon>Oikopleura</taxon>
    </lineage>
</organism>
<dbReference type="Pfam" id="PF00157">
    <property type="entry name" value="Pou"/>
    <property type="match status" value="1"/>
</dbReference>
<feature type="region of interest" description="Disordered" evidence="8">
    <location>
        <begin position="363"/>
        <end position="395"/>
    </location>
</feature>
<feature type="region of interest" description="Disordered" evidence="8">
    <location>
        <begin position="1"/>
        <end position="59"/>
    </location>
</feature>
<evidence type="ECO:0000256" key="6">
    <source>
        <dbReference type="RuleBase" id="RU000682"/>
    </source>
</evidence>
<evidence type="ECO:0000313" key="12">
    <source>
        <dbReference type="Proteomes" id="UP001158576"/>
    </source>
</evidence>
<reference evidence="11 12" key="1">
    <citation type="submission" date="2021-04" db="EMBL/GenBank/DDBJ databases">
        <authorList>
            <person name="Bliznina A."/>
        </authorList>
    </citation>
    <scope>NUCLEOTIDE SEQUENCE [LARGE SCALE GENOMIC DNA]</scope>
</reference>
<keyword evidence="7" id="KW-0804">Transcription</keyword>
<evidence type="ECO:0000256" key="4">
    <source>
        <dbReference type="ARBA" id="ARBA00023242"/>
    </source>
</evidence>
<dbReference type="PRINTS" id="PR00028">
    <property type="entry name" value="POUDOMAIN"/>
</dbReference>
<evidence type="ECO:0000256" key="1">
    <source>
        <dbReference type="ARBA" id="ARBA00004123"/>
    </source>
</evidence>
<keyword evidence="12" id="KW-1185">Reference proteome</keyword>
<dbReference type="SMART" id="SM00352">
    <property type="entry name" value="POU"/>
    <property type="match status" value="1"/>
</dbReference>
<evidence type="ECO:0000256" key="5">
    <source>
        <dbReference type="PROSITE-ProRule" id="PRU00108"/>
    </source>
</evidence>
<keyword evidence="2 5" id="KW-0238">DNA-binding</keyword>
<dbReference type="InterPro" id="IPR001356">
    <property type="entry name" value="HD"/>
</dbReference>
<name>A0ABN7T670_OIKDI</name>
<gene>
    <name evidence="11" type="ORF">OKIOD_LOCUS14675</name>
</gene>
<feature type="region of interest" description="Disordered" evidence="8">
    <location>
        <begin position="135"/>
        <end position="210"/>
    </location>
</feature>
<feature type="domain" description="POU-specific" evidence="10">
    <location>
        <begin position="212"/>
        <end position="286"/>
    </location>
</feature>
<dbReference type="InterPro" id="IPR017970">
    <property type="entry name" value="Homeobox_CS"/>
</dbReference>
<proteinExistence type="inferred from homology"/>
<evidence type="ECO:0000256" key="3">
    <source>
        <dbReference type="ARBA" id="ARBA00023155"/>
    </source>
</evidence>
<evidence type="ECO:0000259" key="9">
    <source>
        <dbReference type="PROSITE" id="PS50071"/>
    </source>
</evidence>
<accession>A0ABN7T670</accession>
<dbReference type="InterPro" id="IPR013847">
    <property type="entry name" value="POU"/>
</dbReference>
<feature type="compositionally biased region" description="Low complexity" evidence="8">
    <location>
        <begin position="146"/>
        <end position="158"/>
    </location>
</feature>
<feature type="domain" description="Homeobox" evidence="9">
    <location>
        <begin position="305"/>
        <end position="365"/>
    </location>
</feature>
<dbReference type="SUPFAM" id="SSF47413">
    <property type="entry name" value="lambda repressor-like DNA-binding domains"/>
    <property type="match status" value="1"/>
</dbReference>
<protein>
    <recommendedName>
        <fullName evidence="7">POU domain protein</fullName>
    </recommendedName>
</protein>
<keyword evidence="3 5" id="KW-0371">Homeobox</keyword>
<keyword evidence="4 5" id="KW-0539">Nucleus</keyword>
<feature type="DNA-binding region" description="Homeobox" evidence="5">
    <location>
        <begin position="307"/>
        <end position="366"/>
    </location>
</feature>
<evidence type="ECO:0000256" key="8">
    <source>
        <dbReference type="SAM" id="MobiDB-lite"/>
    </source>
</evidence>
<dbReference type="Pfam" id="PF00046">
    <property type="entry name" value="Homeodomain"/>
    <property type="match status" value="1"/>
</dbReference>
<dbReference type="InterPro" id="IPR050255">
    <property type="entry name" value="POU_domain_TF"/>
</dbReference>
<dbReference type="Gene3D" id="1.10.10.60">
    <property type="entry name" value="Homeodomain-like"/>
    <property type="match status" value="1"/>
</dbReference>
<evidence type="ECO:0000313" key="11">
    <source>
        <dbReference type="EMBL" id="CAG5111624.1"/>
    </source>
</evidence>
<feature type="compositionally biased region" description="Polar residues" evidence="8">
    <location>
        <begin position="374"/>
        <end position="395"/>
    </location>
</feature>
<dbReference type="PROSITE" id="PS00465">
    <property type="entry name" value="POU_2"/>
    <property type="match status" value="1"/>
</dbReference>
<dbReference type="PROSITE" id="PS00027">
    <property type="entry name" value="HOMEOBOX_1"/>
    <property type="match status" value="1"/>
</dbReference>
<dbReference type="PROSITE" id="PS00035">
    <property type="entry name" value="POU_1"/>
    <property type="match status" value="1"/>
</dbReference>
<sequence>MTTETSQNEPEPVEKKPTTEFLQVPTSSPKHVTAGRATPSPTGTAVASQSTAGTPSAVSEGQDGMIAKLLEHFQQQQQQQQVHAQTQGQPWANAYTNQQLAITIQMQASLTNIQSIEKKLEKSAENFAELLDQFSKASRSPEQKHSPSSPSFQSGSNSLRGKFRDSDISTGSNGTSQHSGSSSSASSLMRPQHGLPPLAMRGRPHFHPGTMDENIQLEELDRFAKEFKQKRIKLGFTQGDVGVAMGRLYGSDFSQTTISRFEALNLSFKNMCKLKPILERWLEDAERYLTPNQQSLSTEAQLESARRRKKRTSIDNSVKVALEMHFLRNSRPTSAEITQLAEDLEMERETVRVWFCNRRQKEKRIGSHGEEENASIQDSEPTSPVGTTHPTLPASSPIAQVSQIPQIPVSIPLSIQNADFYQNLVNMQKSGGLFGNMASEIPKLPNFGFFPQIPQISAPNQMAEITELPTAQ</sequence>
<dbReference type="PROSITE" id="PS50071">
    <property type="entry name" value="HOMEOBOX_2"/>
    <property type="match status" value="1"/>
</dbReference>
<dbReference type="InterPro" id="IPR009057">
    <property type="entry name" value="Homeodomain-like_sf"/>
</dbReference>
<feature type="compositionally biased region" description="Polar residues" evidence="8">
    <location>
        <begin position="39"/>
        <end position="59"/>
    </location>
</feature>
<evidence type="ECO:0000259" key="10">
    <source>
        <dbReference type="PROSITE" id="PS51179"/>
    </source>
</evidence>
<dbReference type="InterPro" id="IPR000327">
    <property type="entry name" value="POU_dom"/>
</dbReference>
<dbReference type="CDD" id="cd00086">
    <property type="entry name" value="homeodomain"/>
    <property type="match status" value="1"/>
</dbReference>